<reference evidence="1 2" key="1">
    <citation type="submission" date="2018-04" db="EMBL/GenBank/DDBJ databases">
        <authorList>
            <person name="Vogel A."/>
        </authorList>
    </citation>
    <scope>NUCLEOTIDE SEQUENCE [LARGE SCALE GENOMIC DNA]</scope>
</reference>
<evidence type="ECO:0000313" key="1">
    <source>
        <dbReference type="EMBL" id="VFQ87543.1"/>
    </source>
</evidence>
<protein>
    <recommendedName>
        <fullName evidence="3">Exocyst subunit Exo70 family protein</fullName>
    </recommendedName>
</protein>
<organism evidence="1 2">
    <name type="scientific">Cuscuta campestris</name>
    <dbReference type="NCBI Taxonomy" id="132261"/>
    <lineage>
        <taxon>Eukaryota</taxon>
        <taxon>Viridiplantae</taxon>
        <taxon>Streptophyta</taxon>
        <taxon>Embryophyta</taxon>
        <taxon>Tracheophyta</taxon>
        <taxon>Spermatophyta</taxon>
        <taxon>Magnoliopsida</taxon>
        <taxon>eudicotyledons</taxon>
        <taxon>Gunneridae</taxon>
        <taxon>Pentapetalae</taxon>
        <taxon>asterids</taxon>
        <taxon>lamiids</taxon>
        <taxon>Solanales</taxon>
        <taxon>Convolvulaceae</taxon>
        <taxon>Cuscuteae</taxon>
        <taxon>Cuscuta</taxon>
        <taxon>Cuscuta subgen. Grammica</taxon>
        <taxon>Cuscuta sect. Cleistogrammica</taxon>
    </lineage>
</organism>
<evidence type="ECO:0000313" key="2">
    <source>
        <dbReference type="Proteomes" id="UP000595140"/>
    </source>
</evidence>
<sequence>MPLSLPFREFIMNAYLDVLEYAISHCAFSSSVREINIKALRSSFAHCLKDIFNFFTFLDEVKRFVVNSVSDVK</sequence>
<name>A0A484MF49_9ASTE</name>
<dbReference type="EMBL" id="OOIL02003369">
    <property type="protein sequence ID" value="VFQ87543.1"/>
    <property type="molecule type" value="Genomic_DNA"/>
</dbReference>
<dbReference type="Proteomes" id="UP000595140">
    <property type="component" value="Unassembled WGS sequence"/>
</dbReference>
<keyword evidence="2" id="KW-1185">Reference proteome</keyword>
<accession>A0A484MF49</accession>
<proteinExistence type="predicted"/>
<evidence type="ECO:0008006" key="3">
    <source>
        <dbReference type="Google" id="ProtNLM"/>
    </source>
</evidence>
<gene>
    <name evidence="1" type="ORF">CCAM_LOCUS29319</name>
</gene>
<dbReference type="AlphaFoldDB" id="A0A484MF49"/>